<evidence type="ECO:0000256" key="3">
    <source>
        <dbReference type="PIRSR" id="PIRSR607837-1"/>
    </source>
</evidence>
<keyword evidence="5" id="KW-1185">Reference proteome</keyword>
<dbReference type="RefSeq" id="WP_135111026.1">
    <property type="nucleotide sequence ID" value="NZ_SRHY01000036.1"/>
</dbReference>
<organism evidence="4 5">
    <name type="scientific">Lentibacillus salicampi</name>
    <dbReference type="NCBI Taxonomy" id="175306"/>
    <lineage>
        <taxon>Bacteria</taxon>
        <taxon>Bacillati</taxon>
        <taxon>Bacillota</taxon>
        <taxon>Bacilli</taxon>
        <taxon>Bacillales</taxon>
        <taxon>Bacillaceae</taxon>
        <taxon>Lentibacillus</taxon>
    </lineage>
</organism>
<comment type="caution">
    <text evidence="4">The sequence shown here is derived from an EMBL/GenBank/DDBJ whole genome shotgun (WGS) entry which is preliminary data.</text>
</comment>
<evidence type="ECO:0000256" key="2">
    <source>
        <dbReference type="ARBA" id="ARBA00022723"/>
    </source>
</evidence>
<name>A0A4Y9ABZ2_9BACI</name>
<evidence type="ECO:0000256" key="1">
    <source>
        <dbReference type="ARBA" id="ARBA00008635"/>
    </source>
</evidence>
<dbReference type="InterPro" id="IPR007837">
    <property type="entry name" value="DinB"/>
</dbReference>
<dbReference type="InterPro" id="IPR034660">
    <property type="entry name" value="DinB/YfiT-like"/>
</dbReference>
<dbReference type="EMBL" id="SRHY01000036">
    <property type="protein sequence ID" value="TFJ91881.1"/>
    <property type="molecule type" value="Genomic_DNA"/>
</dbReference>
<feature type="binding site" evidence="3">
    <location>
        <position position="48"/>
    </location>
    <ligand>
        <name>a divalent metal cation</name>
        <dbReference type="ChEBI" id="CHEBI:60240"/>
    </ligand>
</feature>
<dbReference type="PANTHER" id="PTHR37302:SF3">
    <property type="entry name" value="DAMAGE-INDUCIBLE PROTEIN DINB"/>
    <property type="match status" value="1"/>
</dbReference>
<dbReference type="SUPFAM" id="SSF109854">
    <property type="entry name" value="DinB/YfiT-like putative metalloenzymes"/>
    <property type="match status" value="1"/>
</dbReference>
<feature type="binding site" evidence="3">
    <location>
        <position position="131"/>
    </location>
    <ligand>
        <name>a divalent metal cation</name>
        <dbReference type="ChEBI" id="CHEBI:60240"/>
    </ligand>
</feature>
<proteinExistence type="inferred from homology"/>
<dbReference type="Pfam" id="PF05163">
    <property type="entry name" value="DinB"/>
    <property type="match status" value="1"/>
</dbReference>
<accession>A0A4Y9ABZ2</accession>
<dbReference type="OrthoDB" id="118635at2"/>
<reference evidence="4 5" key="1">
    <citation type="submission" date="2019-03" db="EMBL/GenBank/DDBJ databases">
        <title>Genome sequence of Lentibacillus salicampi ATCC BAA-719.</title>
        <authorList>
            <person name="Maclea K.S."/>
            <person name="Simoes Junior M."/>
        </authorList>
    </citation>
    <scope>NUCLEOTIDE SEQUENCE [LARGE SCALE GENOMIC DNA]</scope>
    <source>
        <strain evidence="4 5">ATCC BAA-719</strain>
    </source>
</reference>
<dbReference type="PANTHER" id="PTHR37302">
    <property type="entry name" value="SLR1116 PROTEIN"/>
    <property type="match status" value="1"/>
</dbReference>
<comment type="similarity">
    <text evidence="1">Belongs to the DinB family.</text>
</comment>
<feature type="binding site" evidence="3">
    <location>
        <position position="135"/>
    </location>
    <ligand>
        <name>a divalent metal cation</name>
        <dbReference type="ChEBI" id="CHEBI:60240"/>
    </ligand>
</feature>
<evidence type="ECO:0000313" key="5">
    <source>
        <dbReference type="Proteomes" id="UP000298484"/>
    </source>
</evidence>
<keyword evidence="2 3" id="KW-0479">Metal-binding</keyword>
<dbReference type="Gene3D" id="1.20.120.450">
    <property type="entry name" value="dinb family like domain"/>
    <property type="match status" value="1"/>
</dbReference>
<evidence type="ECO:0000313" key="4">
    <source>
        <dbReference type="EMBL" id="TFJ91881.1"/>
    </source>
</evidence>
<sequence length="160" mass="18450">MSVLNRQYELVKNTRELLFAFCEKLDADDYIKELDGFGWGSIRNLHTHVAECYQSWLGNFGLKENITFAEPGMVSNVQDMRGIFSEVDDLASRFLNTYENHADEVIKGPVPWQEEYEELSVLWLFTHTITHEFHHKGQIVSMAHKLGYVPDDTDLVVPGI</sequence>
<dbReference type="AlphaFoldDB" id="A0A4Y9ABZ2"/>
<protein>
    <submittedName>
        <fullName evidence="4">DUF664 domain-containing protein</fullName>
    </submittedName>
</protein>
<dbReference type="GO" id="GO:0046872">
    <property type="term" value="F:metal ion binding"/>
    <property type="evidence" value="ECO:0007669"/>
    <property type="project" value="UniProtKB-KW"/>
</dbReference>
<dbReference type="Proteomes" id="UP000298484">
    <property type="component" value="Unassembled WGS sequence"/>
</dbReference>
<gene>
    <name evidence="4" type="ORF">E4U82_15290</name>
</gene>